<dbReference type="CDD" id="cd13589">
    <property type="entry name" value="PBP2_polyamine_RpCGA009"/>
    <property type="match status" value="1"/>
</dbReference>
<dbReference type="InterPro" id="IPR001188">
    <property type="entry name" value="Sperm_putr-bd"/>
</dbReference>
<comment type="caution">
    <text evidence="4">The sequence shown here is derived from an EMBL/GenBank/DDBJ whole genome shotgun (WGS) entry which is preliminary data.</text>
</comment>
<evidence type="ECO:0000256" key="1">
    <source>
        <dbReference type="ARBA" id="ARBA00022729"/>
    </source>
</evidence>
<feature type="signal peptide" evidence="3">
    <location>
        <begin position="1"/>
        <end position="34"/>
    </location>
</feature>
<dbReference type="GO" id="GO:0030976">
    <property type="term" value="F:thiamine pyrophosphate binding"/>
    <property type="evidence" value="ECO:0007669"/>
    <property type="project" value="TreeGrafter"/>
</dbReference>
<dbReference type="PANTHER" id="PTHR30006">
    <property type="entry name" value="THIAMINE-BINDING PERIPLASMIC PROTEIN-RELATED"/>
    <property type="match status" value="1"/>
</dbReference>
<sequence>MANQPRWATKKGNEMRTILTAIALSLATTMAAQAAPRELVVAAFGGAYTDALKKNISTFEKENDATVTFVPASGADGLAKAMAKEVDVIHADMAWAFRGEAQNAFEQLDPAIVTNLSTLYPRAKFSEYGVVTNFGQYGIAYNPTQVNPAPTSWLDLWKPEYEGAVTTAGFDAANVELLVLMAKLNGGSEDKIDAGFAKMKELSKHITVFYNQHAQLLDLFRNEEVVMARWLRGRVDWANKQGVALKFAVPSEGAIGLVSTVHVVKDRPNKDLAMKFVNYVLSETSQKTYATDLGYTPARAGLDLTGVDVPYGEDVVNSLLISDWKKIVPQMDAWKERWEKEIVAR</sequence>
<reference evidence="5" key="1">
    <citation type="submission" date="2017-11" db="EMBL/GenBank/DDBJ databases">
        <authorList>
            <person name="Kuznetsova I."/>
            <person name="Sazanova A."/>
            <person name="Chirak E."/>
            <person name="Safronova V."/>
            <person name="Willems A."/>
        </authorList>
    </citation>
    <scope>NUCLEOTIDE SEQUENCE [LARGE SCALE GENOMIC DNA]</scope>
    <source>
        <strain evidence="5">STM 196</strain>
    </source>
</reference>
<keyword evidence="2" id="KW-0574">Periplasm</keyword>
<proteinExistence type="predicted"/>
<accession>A0A2P7BA31</accession>
<keyword evidence="5" id="KW-1185">Reference proteome</keyword>
<organism evidence="4 5">
    <name type="scientific">Phyllobacterium brassicacearum</name>
    <dbReference type="NCBI Taxonomy" id="314235"/>
    <lineage>
        <taxon>Bacteria</taxon>
        <taxon>Pseudomonadati</taxon>
        <taxon>Pseudomonadota</taxon>
        <taxon>Alphaproteobacteria</taxon>
        <taxon>Hyphomicrobiales</taxon>
        <taxon>Phyllobacteriaceae</taxon>
        <taxon>Phyllobacterium</taxon>
    </lineage>
</organism>
<feature type="chain" id="PRO_5015132593" description="ABC transporter substrate-binding protein" evidence="3">
    <location>
        <begin position="35"/>
        <end position="345"/>
    </location>
</feature>
<dbReference type="Gene3D" id="3.40.190.10">
    <property type="entry name" value="Periplasmic binding protein-like II"/>
    <property type="match status" value="2"/>
</dbReference>
<dbReference type="PANTHER" id="PTHR30006:SF2">
    <property type="entry name" value="ABC TRANSPORTER SUBSTRATE-BINDING PROTEIN"/>
    <property type="match status" value="1"/>
</dbReference>
<dbReference type="GO" id="GO:0019808">
    <property type="term" value="F:polyamine binding"/>
    <property type="evidence" value="ECO:0007669"/>
    <property type="project" value="InterPro"/>
</dbReference>
<gene>
    <name evidence="4" type="ORF">CU102_23920</name>
</gene>
<evidence type="ECO:0000256" key="3">
    <source>
        <dbReference type="SAM" id="SignalP"/>
    </source>
</evidence>
<dbReference type="InterPro" id="IPR006059">
    <property type="entry name" value="SBP"/>
</dbReference>
<evidence type="ECO:0000313" key="5">
    <source>
        <dbReference type="Proteomes" id="UP000241444"/>
    </source>
</evidence>
<protein>
    <recommendedName>
        <fullName evidence="6">ABC transporter substrate-binding protein</fullName>
    </recommendedName>
</protein>
<dbReference type="OrthoDB" id="9769319at2"/>
<dbReference type="PRINTS" id="PR00909">
    <property type="entry name" value="SPERMDNBNDNG"/>
</dbReference>
<name>A0A2P7BA31_9HYPH</name>
<keyword evidence="1 3" id="KW-0732">Signal</keyword>
<dbReference type="SUPFAM" id="SSF53850">
    <property type="entry name" value="Periplasmic binding protein-like II"/>
    <property type="match status" value="1"/>
</dbReference>
<dbReference type="EMBL" id="PGGO01000025">
    <property type="protein sequence ID" value="PSH63321.1"/>
    <property type="molecule type" value="Genomic_DNA"/>
</dbReference>
<dbReference type="Pfam" id="PF13416">
    <property type="entry name" value="SBP_bac_8"/>
    <property type="match status" value="1"/>
</dbReference>
<evidence type="ECO:0008006" key="6">
    <source>
        <dbReference type="Google" id="ProtNLM"/>
    </source>
</evidence>
<dbReference type="Proteomes" id="UP000241444">
    <property type="component" value="Unassembled WGS sequence"/>
</dbReference>
<dbReference type="GO" id="GO:0015888">
    <property type="term" value="P:thiamine transport"/>
    <property type="evidence" value="ECO:0007669"/>
    <property type="project" value="TreeGrafter"/>
</dbReference>
<dbReference type="AlphaFoldDB" id="A0A2P7BA31"/>
<dbReference type="GO" id="GO:0015846">
    <property type="term" value="P:polyamine transport"/>
    <property type="evidence" value="ECO:0007669"/>
    <property type="project" value="InterPro"/>
</dbReference>
<dbReference type="GO" id="GO:0030975">
    <property type="term" value="F:thiamine binding"/>
    <property type="evidence" value="ECO:0007669"/>
    <property type="project" value="TreeGrafter"/>
</dbReference>
<evidence type="ECO:0000256" key="2">
    <source>
        <dbReference type="ARBA" id="ARBA00022764"/>
    </source>
</evidence>
<dbReference type="GO" id="GO:0030288">
    <property type="term" value="C:outer membrane-bounded periplasmic space"/>
    <property type="evidence" value="ECO:0007669"/>
    <property type="project" value="TreeGrafter"/>
</dbReference>
<evidence type="ECO:0000313" key="4">
    <source>
        <dbReference type="EMBL" id="PSH63321.1"/>
    </source>
</evidence>